<sequence>DEPSSHVDWSAGEIRLLTENVPWVPSSPDRPRRAGVSSFGISGTNAHVILEQAPDSSEPEGADTAVGSPADAATAPSRVLPWVLTAAGGGLVAQATRLAEFVEARPELPLADAALALATTRTVLDERAVVLADDRRRLLSGLAALAEGREDTHVVRNTARTGGRTAFLFAGQGSQRLGMGRELYETYPVFAEAFDAVDTELSFSLREILFAAEDDDEAVDRLNRTEFAQPALFALEVALFRLLESWGVRPDVLAGHSIGEIAAAHVAGVWSLADACRLVEARGRLMQALPEGGAMVAVQASEDEVLPLLDPVRVGIAAVNGPRSVVVSGEAGAVEEIADRFRADGRKVTALRVSHAFHSPLMEPMLAEFRAVAQELTYGQPSVPLVSTVTGEIASATELADPEYWVGHVRRPVRFADAVREAEATWWVELGADGTLSALAEACLDAAESAEGDARDRLVAPTLRRGRPEADSVLATAAELFTRGVPVRWAAALTAASPAVDPAAGAKAVDLPTYAFRRDRFWPANSPRSTRDLGLVGLGAAGHPLLGAAVELAGGDGVVLTGRLSAGGVEWLAEHVVG</sequence>
<feature type="domain" description="Malonyl-CoA:ACP transacylase (MAT)" evidence="4">
    <location>
        <begin position="168"/>
        <end position="467"/>
    </location>
</feature>
<keyword evidence="6" id="KW-1185">Reference proteome</keyword>
<dbReference type="PANTHER" id="PTHR43775">
    <property type="entry name" value="FATTY ACID SYNTHASE"/>
    <property type="match status" value="1"/>
</dbReference>
<dbReference type="InterPro" id="IPR016035">
    <property type="entry name" value="Acyl_Trfase/lysoPLipase"/>
</dbReference>
<dbReference type="Pfam" id="PF00698">
    <property type="entry name" value="Acyl_transf_1"/>
    <property type="match status" value="1"/>
</dbReference>
<keyword evidence="1" id="KW-0808">Transferase</keyword>
<dbReference type="PANTHER" id="PTHR43775:SF51">
    <property type="entry name" value="INACTIVE PHENOLPHTHIOCEROL SYNTHESIS POLYKETIDE SYNTHASE TYPE I PKS1-RELATED"/>
    <property type="match status" value="1"/>
</dbReference>
<evidence type="ECO:0000313" key="5">
    <source>
        <dbReference type="EMBL" id="MFC5813398.1"/>
    </source>
</evidence>
<dbReference type="Gene3D" id="3.30.70.3290">
    <property type="match status" value="1"/>
</dbReference>
<reference evidence="6" key="1">
    <citation type="journal article" date="2019" name="Int. J. Syst. Evol. Microbiol.">
        <title>The Global Catalogue of Microorganisms (GCM) 10K type strain sequencing project: providing services to taxonomists for standard genome sequencing and annotation.</title>
        <authorList>
            <consortium name="The Broad Institute Genomics Platform"/>
            <consortium name="The Broad Institute Genome Sequencing Center for Infectious Disease"/>
            <person name="Wu L."/>
            <person name="Ma J."/>
        </authorList>
    </citation>
    <scope>NUCLEOTIDE SEQUENCE [LARGE SCALE GENOMIC DNA]</scope>
    <source>
        <strain evidence="6">JCM 9918</strain>
    </source>
</reference>
<feature type="non-terminal residue" evidence="5">
    <location>
        <position position="578"/>
    </location>
</feature>
<dbReference type="EMBL" id="JBHSNZ010000099">
    <property type="protein sequence ID" value="MFC5813398.1"/>
    <property type="molecule type" value="Genomic_DNA"/>
</dbReference>
<dbReference type="InterPro" id="IPR016036">
    <property type="entry name" value="Malonyl_transacylase_ACP-bd"/>
</dbReference>
<dbReference type="InterPro" id="IPR042104">
    <property type="entry name" value="PKS_dehydratase_sf"/>
</dbReference>
<accession>A0ABW1BL55</accession>
<dbReference type="GO" id="GO:0016746">
    <property type="term" value="F:acyltransferase activity"/>
    <property type="evidence" value="ECO:0007669"/>
    <property type="project" value="UniProtKB-KW"/>
</dbReference>
<evidence type="ECO:0000256" key="1">
    <source>
        <dbReference type="ARBA" id="ARBA00022679"/>
    </source>
</evidence>
<dbReference type="RefSeq" id="WP_380970177.1">
    <property type="nucleotide sequence ID" value="NZ_JBHSNZ010000099.1"/>
</dbReference>
<name>A0ABW1BL55_9ACTN</name>
<keyword evidence="3 5" id="KW-0012">Acyltransferase</keyword>
<protein>
    <submittedName>
        <fullName evidence="5">Acyltransferase domain-containing protein</fullName>
    </submittedName>
</protein>
<dbReference type="InterPro" id="IPR032821">
    <property type="entry name" value="PKS_assoc"/>
</dbReference>
<dbReference type="SUPFAM" id="SSF52151">
    <property type="entry name" value="FabD/lysophospholipase-like"/>
    <property type="match status" value="1"/>
</dbReference>
<dbReference type="Gene3D" id="3.10.129.110">
    <property type="entry name" value="Polyketide synthase dehydratase"/>
    <property type="match status" value="1"/>
</dbReference>
<dbReference type="InterPro" id="IPR016039">
    <property type="entry name" value="Thiolase-like"/>
</dbReference>
<dbReference type="Pfam" id="PF16197">
    <property type="entry name" value="KAsynt_C_assoc"/>
    <property type="match status" value="1"/>
</dbReference>
<dbReference type="SUPFAM" id="SSF55048">
    <property type="entry name" value="Probable ACP-binding domain of malonyl-CoA ACP transacylase"/>
    <property type="match status" value="1"/>
</dbReference>
<dbReference type="Gene3D" id="3.40.47.10">
    <property type="match status" value="1"/>
</dbReference>
<evidence type="ECO:0000256" key="2">
    <source>
        <dbReference type="ARBA" id="ARBA00023268"/>
    </source>
</evidence>
<evidence type="ECO:0000259" key="4">
    <source>
        <dbReference type="SMART" id="SM00827"/>
    </source>
</evidence>
<dbReference type="InterPro" id="IPR014043">
    <property type="entry name" value="Acyl_transferase_dom"/>
</dbReference>
<dbReference type="Proteomes" id="UP001596112">
    <property type="component" value="Unassembled WGS sequence"/>
</dbReference>
<evidence type="ECO:0000313" key="6">
    <source>
        <dbReference type="Proteomes" id="UP001596112"/>
    </source>
</evidence>
<proteinExistence type="predicted"/>
<evidence type="ECO:0000256" key="3">
    <source>
        <dbReference type="ARBA" id="ARBA00023315"/>
    </source>
</evidence>
<keyword evidence="2" id="KW-0511">Multifunctional enzyme</keyword>
<dbReference type="InterPro" id="IPR050091">
    <property type="entry name" value="PKS_NRPS_Biosynth_Enz"/>
</dbReference>
<organism evidence="5 6">
    <name type="scientific">Streptomyces heilongjiangensis</name>
    <dbReference type="NCBI Taxonomy" id="945052"/>
    <lineage>
        <taxon>Bacteria</taxon>
        <taxon>Bacillati</taxon>
        <taxon>Actinomycetota</taxon>
        <taxon>Actinomycetes</taxon>
        <taxon>Kitasatosporales</taxon>
        <taxon>Streptomycetaceae</taxon>
        <taxon>Streptomyces</taxon>
    </lineage>
</organism>
<comment type="caution">
    <text evidence="5">The sequence shown here is derived from an EMBL/GenBank/DDBJ whole genome shotgun (WGS) entry which is preliminary data.</text>
</comment>
<gene>
    <name evidence="5" type="ORF">ACFQGO_38905</name>
</gene>
<feature type="non-terminal residue" evidence="5">
    <location>
        <position position="1"/>
    </location>
</feature>
<dbReference type="SUPFAM" id="SSF53901">
    <property type="entry name" value="Thiolase-like"/>
    <property type="match status" value="1"/>
</dbReference>
<dbReference type="Gene3D" id="3.40.366.10">
    <property type="entry name" value="Malonyl-Coenzyme A Acyl Carrier Protein, domain 2"/>
    <property type="match status" value="1"/>
</dbReference>
<dbReference type="SMART" id="SM00827">
    <property type="entry name" value="PKS_AT"/>
    <property type="match status" value="1"/>
</dbReference>
<dbReference type="InterPro" id="IPR001227">
    <property type="entry name" value="Ac_transferase_dom_sf"/>
</dbReference>